<protein>
    <submittedName>
        <fullName evidence="2">Uncharacterized protein</fullName>
    </submittedName>
</protein>
<evidence type="ECO:0000256" key="1">
    <source>
        <dbReference type="SAM" id="Phobius"/>
    </source>
</evidence>
<dbReference type="InParanoid" id="A0A317XK01"/>
<feature type="transmembrane region" description="Helical" evidence="1">
    <location>
        <begin position="86"/>
        <end position="105"/>
    </location>
</feature>
<sequence length="156" mass="16717">MHNRNIWSGVTRCKCIAQGGIPTPSDRGGWHHRSHPHPHPLSSSSCSSSLSLTPLFRKQLCALLTLSLSLSPLFSRPPVLHVFSRIVISAAAAAAAAAATVLLSLPPLSPPPPSPPRYRAAFWSPAAPVHLHPRLPFFFLTFVSPPLPFLGPCDTA</sequence>
<keyword evidence="3" id="KW-1185">Reference proteome</keyword>
<organism evidence="2 3">
    <name type="scientific">Testicularia cyperi</name>
    <dbReference type="NCBI Taxonomy" id="1882483"/>
    <lineage>
        <taxon>Eukaryota</taxon>
        <taxon>Fungi</taxon>
        <taxon>Dikarya</taxon>
        <taxon>Basidiomycota</taxon>
        <taxon>Ustilaginomycotina</taxon>
        <taxon>Ustilaginomycetes</taxon>
        <taxon>Ustilaginales</taxon>
        <taxon>Anthracoideaceae</taxon>
        <taxon>Testicularia</taxon>
    </lineage>
</organism>
<gene>
    <name evidence="2" type="ORF">BCV70DRAFT_34855</name>
</gene>
<name>A0A317XK01_9BASI</name>
<reference evidence="2 3" key="1">
    <citation type="journal article" date="2018" name="Mol. Biol. Evol.">
        <title>Broad Genomic Sampling Reveals a Smut Pathogenic Ancestry of the Fungal Clade Ustilaginomycotina.</title>
        <authorList>
            <person name="Kijpornyongpan T."/>
            <person name="Mondo S.J."/>
            <person name="Barry K."/>
            <person name="Sandor L."/>
            <person name="Lee J."/>
            <person name="Lipzen A."/>
            <person name="Pangilinan J."/>
            <person name="LaButti K."/>
            <person name="Hainaut M."/>
            <person name="Henrissat B."/>
            <person name="Grigoriev I.V."/>
            <person name="Spatafora J.W."/>
            <person name="Aime M.C."/>
        </authorList>
    </citation>
    <scope>NUCLEOTIDE SEQUENCE [LARGE SCALE GENOMIC DNA]</scope>
    <source>
        <strain evidence="2 3">MCA 3645</strain>
    </source>
</reference>
<dbReference type="Proteomes" id="UP000246740">
    <property type="component" value="Unassembled WGS sequence"/>
</dbReference>
<keyword evidence="1" id="KW-1133">Transmembrane helix</keyword>
<dbReference type="EMBL" id="KZ819199">
    <property type="protein sequence ID" value="PWY98177.1"/>
    <property type="molecule type" value="Genomic_DNA"/>
</dbReference>
<accession>A0A317XK01</accession>
<keyword evidence="1" id="KW-0812">Transmembrane</keyword>
<evidence type="ECO:0000313" key="3">
    <source>
        <dbReference type="Proteomes" id="UP000246740"/>
    </source>
</evidence>
<evidence type="ECO:0000313" key="2">
    <source>
        <dbReference type="EMBL" id="PWY98177.1"/>
    </source>
</evidence>
<proteinExistence type="predicted"/>
<keyword evidence="1" id="KW-0472">Membrane</keyword>
<dbReference type="AlphaFoldDB" id="A0A317XK01"/>